<feature type="compositionally biased region" description="Polar residues" evidence="3">
    <location>
        <begin position="290"/>
        <end position="323"/>
    </location>
</feature>
<dbReference type="Pfam" id="PF10428">
    <property type="entry name" value="SOG2"/>
    <property type="match status" value="1"/>
</dbReference>
<dbReference type="EMBL" id="LN483166">
    <property type="protein sequence ID" value="CED84483.1"/>
    <property type="molecule type" value="Genomic_DNA"/>
</dbReference>
<dbReference type="PANTHER" id="PTHR24366">
    <property type="entry name" value="IG(IMMUNOGLOBULIN) AND LRR(LEUCINE RICH REPEAT) DOMAINS"/>
    <property type="match status" value="1"/>
</dbReference>
<reference evidence="4" key="1">
    <citation type="submission" date="2014-08" db="EMBL/GenBank/DDBJ databases">
        <authorList>
            <person name="Sharma Rahul"/>
            <person name="Thines Marco"/>
        </authorList>
    </citation>
    <scope>NUCLEOTIDE SEQUENCE</scope>
</reference>
<feature type="compositionally biased region" description="Low complexity" evidence="3">
    <location>
        <begin position="465"/>
        <end position="476"/>
    </location>
</feature>
<feature type="region of interest" description="Disordered" evidence="3">
    <location>
        <begin position="1048"/>
        <end position="1074"/>
    </location>
</feature>
<feature type="compositionally biased region" description="Low complexity" evidence="3">
    <location>
        <begin position="356"/>
        <end position="390"/>
    </location>
</feature>
<evidence type="ECO:0000256" key="3">
    <source>
        <dbReference type="SAM" id="MobiDB-lite"/>
    </source>
</evidence>
<feature type="compositionally biased region" description="Polar residues" evidence="3">
    <location>
        <begin position="566"/>
        <end position="588"/>
    </location>
</feature>
<dbReference type="InterPro" id="IPR001611">
    <property type="entry name" value="Leu-rich_rpt"/>
</dbReference>
<feature type="compositionally biased region" description="Polar residues" evidence="3">
    <location>
        <begin position="435"/>
        <end position="462"/>
    </location>
</feature>
<feature type="compositionally biased region" description="Polar residues" evidence="3">
    <location>
        <begin position="948"/>
        <end position="957"/>
    </location>
</feature>
<proteinExistence type="predicted"/>
<feature type="region of interest" description="Disordered" evidence="3">
    <location>
        <begin position="1136"/>
        <end position="1155"/>
    </location>
</feature>
<keyword evidence="1" id="KW-0433">Leucine-rich repeat</keyword>
<name>A0A0F7SWN8_PHARH</name>
<dbReference type="SUPFAM" id="SSF52075">
    <property type="entry name" value="Outer arm dynein light chain 1"/>
    <property type="match status" value="1"/>
</dbReference>
<dbReference type="InterPro" id="IPR032675">
    <property type="entry name" value="LRR_dom_sf"/>
</dbReference>
<dbReference type="SMART" id="SM00364">
    <property type="entry name" value="LRR_BAC"/>
    <property type="match status" value="4"/>
</dbReference>
<feature type="compositionally biased region" description="Polar residues" evidence="3">
    <location>
        <begin position="1139"/>
        <end position="1151"/>
    </location>
</feature>
<feature type="region of interest" description="Disordered" evidence="3">
    <location>
        <begin position="924"/>
        <end position="980"/>
    </location>
</feature>
<feature type="compositionally biased region" description="Low complexity" evidence="3">
    <location>
        <begin position="415"/>
        <end position="432"/>
    </location>
</feature>
<dbReference type="Pfam" id="PF13855">
    <property type="entry name" value="LRR_8"/>
    <property type="match status" value="1"/>
</dbReference>
<dbReference type="SMART" id="SM00369">
    <property type="entry name" value="LRR_TYP"/>
    <property type="match status" value="4"/>
</dbReference>
<feature type="region of interest" description="Disordered" evidence="3">
    <location>
        <begin position="258"/>
        <end position="588"/>
    </location>
</feature>
<feature type="compositionally biased region" description="Low complexity" evidence="3">
    <location>
        <begin position="8"/>
        <end position="30"/>
    </location>
</feature>
<feature type="region of interest" description="Disordered" evidence="3">
    <location>
        <begin position="1"/>
        <end position="30"/>
    </location>
</feature>
<evidence type="ECO:0000256" key="1">
    <source>
        <dbReference type="ARBA" id="ARBA00022614"/>
    </source>
</evidence>
<feature type="compositionally biased region" description="Low complexity" evidence="3">
    <location>
        <begin position="332"/>
        <end position="349"/>
    </location>
</feature>
<dbReference type="Gene3D" id="3.80.10.10">
    <property type="entry name" value="Ribonuclease Inhibitor"/>
    <property type="match status" value="1"/>
</dbReference>
<keyword evidence="2" id="KW-0677">Repeat</keyword>
<feature type="compositionally biased region" description="Gly residues" evidence="3">
    <location>
        <begin position="924"/>
        <end position="936"/>
    </location>
</feature>
<sequence length="1497" mass="157944">MNPPPPSGGSSTSFPVASTSSISPVSSPSISGLSNQVIQTAVQASKDHGETLDLGRLNLDEVSDEGVELLAGLGTGRPLRRLALSHNSLTSLPSSFIILTRLRYLNLKGNDLREIPAVLGSLQSLEILDLSRNKIRKFPDTPPGRLSSLRVLSLSQNKIRALPKYISTFTELKVFKIDHNPIEWPPPEILERKTITEEGRGDANEKAWVENIRNFLRNSDDDPAAMEERGADRFPGMGEPSQMRPGFLSTTSQNFSEASHAHDQTHHFQSRPSLMGSLNSHNSISSNSSTGTILPTWPTYQSSGSPNAGWASSSTSPIENTMLSRDGGVGTIGSSSSSGGNNNGDNVGGYHRRQASKGSGDFSSVSSSPVFAPSGLSSSSSTHWVPPSSSGFNHSQHVSPSALLPPTYPQRRNTHSPSLSTSSRTSDSTNRTGHSRQTSTATSISITHPTKQPLNSSSFSRPTHSRNCSNASASSSMRGVTPPPGTSLPIPPSFMAASLSSSSSSSVPVMPMSSPSEGTNTSPSSPSYNPPSFSSTPPASGSSMAPSPSSTSLGSSSMATPRPSRTAYSNQRTHLRNGSFSTQSQRLSQLLGPKKSLPDLRLNHALIISERQACVGDGTDSVKSIGGGKTGSEMETGAFGAMATARNGLQRKLSDGTLRKLPEHLNLSSASAGIRAGKGLGSPVTTTSSSMNHPYSGLRRSEDDSPSAVIENSRASYFRRLSTLPASTLPKTIPVSLLVLVDSARGILFALTQIQSSLRQHALAAIDDRFSNVLARVLVPAAEGINNIINALDRFDSMSRRSPIPPARVIRGVIEACWRSVSSFGKVIAVLEIQLQVASSKTVSHNGSHHPGGTFEDLRFTRTLLLMLYGSLAEISAAWKAILPILEEVKPYLQETVGSVAGTVKSEIGASAAISGGSFNGPVGGTGSGSGGGTAGAGATHFRKHKPSVSQSTTRTPISPIPERAESHSPSSSRFESPVLSRSASAQQSFSSLTLSPVSISSPLASTTVVIGPVPSGQVPLRGGKPRRQIAGPIALKDGEEESKLLSVTTSPVSLNHTLPDMNGRSSKSALTLDSPHYPLRSALRSSFSNTNPSTAASSPTISQATLQNTLGDASPQTQVVDVFYNEASSSLIDQSSSTLGTSLDSASTPQAGAKSLPDGSAALFLAEIPKPTFAGQTGGDIGHRNGHAVFRSHSTQSSVSSIGSLGSLSPPLVPPSMMMMAMPSSSSSSFSSSSAYGRDNRPLPYMGGLANKVGDVVDEGLLVMMEQAVELASNVWGLLEEDLDWAVRSASATMNRQSTLITRPPSKRVFELLDLIPVARSHTRQLHQTIVAPSEQDTLYEDASQFFHTVNRVAKVTKLTFEEEQRNFKKGIKLGLGKLTRLSMESVTLLHVLYTKRPSTAMSRFDDHSSHLLSTPPVGPGMRPLALGRARSATTGASLYTGLAQRGPGVPYQHGPSKGQQQQQQVMMMAGRTSRPFNIHRSSGSFGSLVQSAATS</sequence>
<protein>
    <submittedName>
        <fullName evidence="4">FOG: Leucine rich repeat</fullName>
    </submittedName>
</protein>
<feature type="compositionally biased region" description="Low complexity" evidence="3">
    <location>
        <begin position="277"/>
        <end position="289"/>
    </location>
</feature>
<dbReference type="PROSITE" id="PS51450">
    <property type="entry name" value="LRR"/>
    <property type="match status" value="3"/>
</dbReference>
<accession>A0A0F7SWN8</accession>
<feature type="region of interest" description="Disordered" evidence="3">
    <location>
        <begin position="676"/>
        <end position="707"/>
    </location>
</feature>
<evidence type="ECO:0000256" key="2">
    <source>
        <dbReference type="ARBA" id="ARBA00022737"/>
    </source>
</evidence>
<feature type="compositionally biased region" description="Polar residues" evidence="3">
    <location>
        <begin position="683"/>
        <end position="693"/>
    </location>
</feature>
<feature type="compositionally biased region" description="Polar residues" evidence="3">
    <location>
        <begin position="1048"/>
        <end position="1057"/>
    </location>
</feature>
<dbReference type="InterPro" id="IPR019487">
    <property type="entry name" value="RAM_signalling_pathway_SOG2"/>
</dbReference>
<evidence type="ECO:0000313" key="4">
    <source>
        <dbReference type="EMBL" id="CED84483.1"/>
    </source>
</evidence>
<dbReference type="PANTHER" id="PTHR24366:SF96">
    <property type="entry name" value="LEUCINE RICH REPEAT CONTAINING 53"/>
    <property type="match status" value="1"/>
</dbReference>
<feature type="compositionally biased region" description="Pro residues" evidence="3">
    <location>
        <begin position="481"/>
        <end position="492"/>
    </location>
</feature>
<dbReference type="InterPro" id="IPR003591">
    <property type="entry name" value="Leu-rich_rpt_typical-subtyp"/>
</dbReference>
<feature type="compositionally biased region" description="Low complexity" evidence="3">
    <location>
        <begin position="493"/>
        <end position="561"/>
    </location>
</feature>
<feature type="compositionally biased region" description="Low complexity" evidence="3">
    <location>
        <begin position="968"/>
        <end position="980"/>
    </location>
</feature>
<organism evidence="4">
    <name type="scientific">Phaffia rhodozyma</name>
    <name type="common">Yeast</name>
    <name type="synonym">Xanthophyllomyces dendrorhous</name>
    <dbReference type="NCBI Taxonomy" id="264483"/>
    <lineage>
        <taxon>Eukaryota</taxon>
        <taxon>Fungi</taxon>
        <taxon>Dikarya</taxon>
        <taxon>Basidiomycota</taxon>
        <taxon>Agaricomycotina</taxon>
        <taxon>Tremellomycetes</taxon>
        <taxon>Cystofilobasidiales</taxon>
        <taxon>Mrakiaceae</taxon>
        <taxon>Phaffia</taxon>
    </lineage>
</organism>